<proteinExistence type="predicted"/>
<keyword evidence="4" id="KW-0547">Nucleotide-binding</keyword>
<dbReference type="NCBIfam" id="TIGR01220">
    <property type="entry name" value="Pmev_kin_Gr_pos"/>
    <property type="match status" value="1"/>
</dbReference>
<accession>A0A380JEP0</accession>
<dbReference type="GO" id="GO:0019287">
    <property type="term" value="P:isopentenyl diphosphate biosynthetic process, mevalonate pathway"/>
    <property type="evidence" value="ECO:0007669"/>
    <property type="project" value="UniProtKB-UniPathway"/>
</dbReference>
<dbReference type="InterPro" id="IPR035102">
    <property type="entry name" value="Phosphomevalonate_kinase"/>
</dbReference>
<dbReference type="InterPro" id="IPR014721">
    <property type="entry name" value="Ribsml_uS5_D2-typ_fold_subgr"/>
</dbReference>
<evidence type="ECO:0000256" key="2">
    <source>
        <dbReference type="ARBA" id="ARBA00012958"/>
    </source>
</evidence>
<dbReference type="InterPro" id="IPR013750">
    <property type="entry name" value="GHMP_kinase_C_dom"/>
</dbReference>
<evidence type="ECO:0000259" key="8">
    <source>
        <dbReference type="Pfam" id="PF08544"/>
    </source>
</evidence>
<dbReference type="InterPro" id="IPR036554">
    <property type="entry name" value="GHMP_kinase_C_sf"/>
</dbReference>
<protein>
    <recommendedName>
        <fullName evidence="2">phosphomevalonate kinase</fullName>
        <ecNumber evidence="2">2.7.4.2</ecNumber>
    </recommendedName>
</protein>
<feature type="domain" description="GHMP kinase N-terminal" evidence="7">
    <location>
        <begin position="80"/>
        <end position="158"/>
    </location>
</feature>
<dbReference type="GO" id="GO:0004631">
    <property type="term" value="F:phosphomevalonate kinase activity"/>
    <property type="evidence" value="ECO:0007669"/>
    <property type="project" value="UniProtKB-EC"/>
</dbReference>
<keyword evidence="6" id="KW-0067">ATP-binding</keyword>
<dbReference type="PANTHER" id="PTHR31814">
    <property type="match status" value="1"/>
</dbReference>
<dbReference type="Pfam" id="PF08544">
    <property type="entry name" value="GHMP_kinases_C"/>
    <property type="match status" value="1"/>
</dbReference>
<dbReference type="OrthoDB" id="1522677at2"/>
<evidence type="ECO:0000256" key="4">
    <source>
        <dbReference type="ARBA" id="ARBA00022741"/>
    </source>
</evidence>
<evidence type="ECO:0000256" key="5">
    <source>
        <dbReference type="ARBA" id="ARBA00022777"/>
    </source>
</evidence>
<dbReference type="Gene3D" id="3.30.230.10">
    <property type="match status" value="1"/>
</dbReference>
<sequence>MTKHLVKTGGKLYLAGEYAILTPGQQALIKNIPIYLSGQIEPALSYQLYSDMFDYEVGLEAEDNYSLIQETIAVVHDFIKGQGLKLRPFRLSITGKLEKGGKKFGIGSSGSVTVLVVKALASFYQQDWTADFIFKLASYTLLKRGDNGSMGDLACIAYEDLVLYRAFDREQVRTWIAEEGLSQVLARDWGYQIEPIEPALDFDFLVGWTGQPAISKEMIVPVKSAIGPDFLELTQVAVEAIARGLKTGDKELIKSSLLEVSRLLKDLHPAIYTKELLDLQAAVEGLDAVAKSSGSGGGDCGIALSFNPVHSQEIIERWRKAGIELLFRQGSL</sequence>
<evidence type="ECO:0000256" key="3">
    <source>
        <dbReference type="ARBA" id="ARBA00022679"/>
    </source>
</evidence>
<dbReference type="Gene3D" id="3.30.70.890">
    <property type="entry name" value="GHMP kinase, C-terminal domain"/>
    <property type="match status" value="1"/>
</dbReference>
<dbReference type="Pfam" id="PF00288">
    <property type="entry name" value="GHMP_kinases_N"/>
    <property type="match status" value="1"/>
</dbReference>
<gene>
    <name evidence="9" type="ORF">NCTC11391_01381</name>
</gene>
<dbReference type="AlphaFoldDB" id="A0A380JEP0"/>
<dbReference type="EMBL" id="UHFA01000002">
    <property type="protein sequence ID" value="SUN36334.1"/>
    <property type="molecule type" value="Genomic_DNA"/>
</dbReference>
<dbReference type="SUPFAM" id="SSF55060">
    <property type="entry name" value="GHMP Kinase, C-terminal domain"/>
    <property type="match status" value="1"/>
</dbReference>
<organism evidence="9 10">
    <name type="scientific">Streptococcus downei MFe28</name>
    <dbReference type="NCBI Taxonomy" id="764290"/>
    <lineage>
        <taxon>Bacteria</taxon>
        <taxon>Bacillati</taxon>
        <taxon>Bacillota</taxon>
        <taxon>Bacilli</taxon>
        <taxon>Lactobacillales</taxon>
        <taxon>Streptococcaceae</taxon>
        <taxon>Streptococcus</taxon>
    </lineage>
</organism>
<evidence type="ECO:0000313" key="9">
    <source>
        <dbReference type="EMBL" id="SUN36334.1"/>
    </source>
</evidence>
<keyword evidence="3" id="KW-0808">Transferase</keyword>
<dbReference type="InterPro" id="IPR006204">
    <property type="entry name" value="GHMP_kinase_N_dom"/>
</dbReference>
<dbReference type="InterPro" id="IPR005917">
    <property type="entry name" value="Pmev_kinase_bact"/>
</dbReference>
<evidence type="ECO:0000256" key="6">
    <source>
        <dbReference type="ARBA" id="ARBA00022840"/>
    </source>
</evidence>
<dbReference type="EC" id="2.7.4.2" evidence="2"/>
<keyword evidence="10" id="KW-1185">Reference proteome</keyword>
<evidence type="ECO:0000313" key="10">
    <source>
        <dbReference type="Proteomes" id="UP000254082"/>
    </source>
</evidence>
<dbReference type="RefSeq" id="WP_002998171.1">
    <property type="nucleotide sequence ID" value="NZ_UHFA01000002.1"/>
</dbReference>
<evidence type="ECO:0000256" key="1">
    <source>
        <dbReference type="ARBA" id="ARBA00005017"/>
    </source>
</evidence>
<dbReference type="InterPro" id="IPR020568">
    <property type="entry name" value="Ribosomal_Su5_D2-typ_SF"/>
</dbReference>
<dbReference type="GO" id="GO:0005524">
    <property type="term" value="F:ATP binding"/>
    <property type="evidence" value="ECO:0007669"/>
    <property type="project" value="UniProtKB-KW"/>
</dbReference>
<dbReference type="UniPathway" id="UPA00057">
    <property type="reaction ID" value="UER00099"/>
</dbReference>
<dbReference type="Proteomes" id="UP000254082">
    <property type="component" value="Unassembled WGS sequence"/>
</dbReference>
<name>A0A380JEP0_STRDO</name>
<evidence type="ECO:0000259" key="7">
    <source>
        <dbReference type="Pfam" id="PF00288"/>
    </source>
</evidence>
<dbReference type="SUPFAM" id="SSF54211">
    <property type="entry name" value="Ribosomal protein S5 domain 2-like"/>
    <property type="match status" value="1"/>
</dbReference>
<comment type="pathway">
    <text evidence="1">Isoprenoid biosynthesis; isopentenyl diphosphate biosynthesis via mevalonate pathway; isopentenyl diphosphate from (R)-mevalonate: step 2/3.</text>
</comment>
<feature type="domain" description="GHMP kinase C-terminal" evidence="8">
    <location>
        <begin position="252"/>
        <end position="322"/>
    </location>
</feature>
<keyword evidence="5 9" id="KW-0418">Kinase</keyword>
<reference evidence="9 10" key="1">
    <citation type="submission" date="2018-06" db="EMBL/GenBank/DDBJ databases">
        <authorList>
            <consortium name="Pathogen Informatics"/>
            <person name="Doyle S."/>
        </authorList>
    </citation>
    <scope>NUCLEOTIDE SEQUENCE [LARGE SCALE GENOMIC DNA]</scope>
    <source>
        <strain evidence="10">NCTC 11391</strain>
    </source>
</reference>
<dbReference type="PANTHER" id="PTHR31814:SF2">
    <property type="entry name" value="PHOSPHOMEVALONATE KINASE"/>
    <property type="match status" value="1"/>
</dbReference>